<accession>A0A1L7CFF8</accession>
<dbReference type="InterPro" id="IPR015424">
    <property type="entry name" value="PyrdxlP-dep_Trfase"/>
</dbReference>
<dbReference type="Proteomes" id="UP000185478">
    <property type="component" value="Chromosome"/>
</dbReference>
<dbReference type="AlphaFoldDB" id="A0A1L7CFF8"/>
<organism evidence="11 12">
    <name type="scientific">Corynebacterium aquilae DSM 44791</name>
    <dbReference type="NCBI Taxonomy" id="1431546"/>
    <lineage>
        <taxon>Bacteria</taxon>
        <taxon>Bacillati</taxon>
        <taxon>Actinomycetota</taxon>
        <taxon>Actinomycetes</taxon>
        <taxon>Mycobacteriales</taxon>
        <taxon>Corynebacteriaceae</taxon>
        <taxon>Corynebacterium</taxon>
    </lineage>
</organism>
<dbReference type="Gene3D" id="1.10.260.50">
    <property type="match status" value="1"/>
</dbReference>
<dbReference type="PANTHER" id="PTHR11601">
    <property type="entry name" value="CYSTEINE DESULFURYLASE FAMILY MEMBER"/>
    <property type="match status" value="1"/>
</dbReference>
<comment type="similarity">
    <text evidence="2">Belongs to the class-V pyridoxal-phosphate-dependent aminotransferase family. NifS/IscS subfamily.</text>
</comment>
<dbReference type="OrthoDB" id="9808002at2"/>
<feature type="coiled-coil region" evidence="9">
    <location>
        <begin position="258"/>
        <end position="285"/>
    </location>
</feature>
<dbReference type="RefSeq" id="WP_075728406.1">
    <property type="nucleotide sequence ID" value="NZ_CP009245.1"/>
</dbReference>
<evidence type="ECO:0000256" key="9">
    <source>
        <dbReference type="SAM" id="Coils"/>
    </source>
</evidence>
<comment type="cofactor">
    <cofactor evidence="1">
        <name>pyridoxal 5'-phosphate</name>
        <dbReference type="ChEBI" id="CHEBI:597326"/>
    </cofactor>
</comment>
<evidence type="ECO:0000256" key="1">
    <source>
        <dbReference type="ARBA" id="ARBA00001933"/>
    </source>
</evidence>
<dbReference type="EMBL" id="CP009245">
    <property type="protein sequence ID" value="APT84579.1"/>
    <property type="molecule type" value="Genomic_DNA"/>
</dbReference>
<dbReference type="Pfam" id="PF00266">
    <property type="entry name" value="Aminotran_5"/>
    <property type="match status" value="1"/>
</dbReference>
<keyword evidence="7" id="KW-0411">Iron-sulfur</keyword>
<evidence type="ECO:0000313" key="11">
    <source>
        <dbReference type="EMBL" id="APT84579.1"/>
    </source>
</evidence>
<dbReference type="InterPro" id="IPR015421">
    <property type="entry name" value="PyrdxlP-dep_Trfase_major"/>
</dbReference>
<dbReference type="PANTHER" id="PTHR11601:SF34">
    <property type="entry name" value="CYSTEINE DESULFURASE"/>
    <property type="match status" value="1"/>
</dbReference>
<dbReference type="GO" id="GO:0051536">
    <property type="term" value="F:iron-sulfur cluster binding"/>
    <property type="evidence" value="ECO:0007669"/>
    <property type="project" value="UniProtKB-KW"/>
</dbReference>
<evidence type="ECO:0000313" key="12">
    <source>
        <dbReference type="Proteomes" id="UP000185478"/>
    </source>
</evidence>
<keyword evidence="9" id="KW-0175">Coiled coil</keyword>
<gene>
    <name evidence="11" type="ORF">CAQU_05325</name>
</gene>
<dbReference type="InterPro" id="IPR000192">
    <property type="entry name" value="Aminotrans_V_dom"/>
</dbReference>
<evidence type="ECO:0000256" key="2">
    <source>
        <dbReference type="ARBA" id="ARBA00006490"/>
    </source>
</evidence>
<keyword evidence="12" id="KW-1185">Reference proteome</keyword>
<keyword evidence="6" id="KW-0408">Iron</keyword>
<dbReference type="GO" id="GO:0046872">
    <property type="term" value="F:metal ion binding"/>
    <property type="evidence" value="ECO:0007669"/>
    <property type="project" value="UniProtKB-KW"/>
</dbReference>
<dbReference type="InterPro" id="IPR015422">
    <property type="entry name" value="PyrdxlP-dep_Trfase_small"/>
</dbReference>
<sequence length="397" mass="40862">MPSADNRIYLDHAATTPMRQVAIDAFVEHAHLLNPGGQYASGRAARRVLETARETVAQLLGCEPIEVIFCASGTEADNLAMTGLARAGLAAGRDTIVSSGLEHPAVAKTVEDLTGRGMRSHALDVVGAVADVAGFASSERDRDFATLRHTAVATLQWANNETGAKQPVGELIQLAADCGQATGITVPVHVDAVQAVGHEHVNFHQLGCTTLAASGHKFGGPRAMGLLLARRSPAPQPVLLGGGQERGIRPGTVNVAGAAALAAALTEARQDIDAENQRLSALRGRLIAAIQADIPDVVVHTPENALAGHVHVSIPGAEGDSLIMLLDMAGFEASTGSACASGVNRASEVLLSMGVPTDIARGAIRFTLGRTTCADDVEALIRALPGIAAQARSAGMA</sequence>
<dbReference type="Gene3D" id="3.40.640.10">
    <property type="entry name" value="Type I PLP-dependent aspartate aminotransferase-like (Major domain)"/>
    <property type="match status" value="1"/>
</dbReference>
<keyword evidence="5" id="KW-0663">Pyridoxal phosphate</keyword>
<evidence type="ECO:0000256" key="4">
    <source>
        <dbReference type="ARBA" id="ARBA00022723"/>
    </source>
</evidence>
<evidence type="ECO:0000256" key="6">
    <source>
        <dbReference type="ARBA" id="ARBA00023004"/>
    </source>
</evidence>
<dbReference type="Gene3D" id="3.90.1150.10">
    <property type="entry name" value="Aspartate Aminotransferase, domain 1"/>
    <property type="match status" value="1"/>
</dbReference>
<proteinExistence type="inferred from homology"/>
<evidence type="ECO:0000256" key="8">
    <source>
        <dbReference type="ARBA" id="ARBA00050776"/>
    </source>
</evidence>
<reference evidence="11 12" key="1">
    <citation type="submission" date="2014-08" db="EMBL/GenBank/DDBJ databases">
        <title>Complete genome sequence of Corynebacterium aquilae S-613T(T) (=DSM 44791(T)), isolated from the choana of a healthy golden eagle.</title>
        <authorList>
            <person name="Ruckert C."/>
            <person name="Albersmeier A."/>
            <person name="Winkler A."/>
            <person name="Kalinowski J."/>
        </authorList>
    </citation>
    <scope>NUCLEOTIDE SEQUENCE [LARGE SCALE GENOMIC DNA]</scope>
    <source>
        <strain evidence="11 12">S-613</strain>
    </source>
</reference>
<feature type="domain" description="Aminotransferase class V" evidence="10">
    <location>
        <begin position="8"/>
        <end position="380"/>
    </location>
</feature>
<dbReference type="SUPFAM" id="SSF53383">
    <property type="entry name" value="PLP-dependent transferases"/>
    <property type="match status" value="1"/>
</dbReference>
<name>A0A1L7CFF8_9CORY</name>
<evidence type="ECO:0000256" key="7">
    <source>
        <dbReference type="ARBA" id="ARBA00023014"/>
    </source>
</evidence>
<dbReference type="PIRSF" id="PIRSF005572">
    <property type="entry name" value="NifS"/>
    <property type="match status" value="1"/>
</dbReference>
<dbReference type="InterPro" id="IPR016454">
    <property type="entry name" value="Cysteine_dSase"/>
</dbReference>
<dbReference type="KEGG" id="caqu:CAQU_05325"/>
<keyword evidence="3" id="KW-0808">Transferase</keyword>
<comment type="catalytic activity">
    <reaction evidence="8">
        <text>(sulfur carrier)-H + L-cysteine = (sulfur carrier)-SH + L-alanine</text>
        <dbReference type="Rhea" id="RHEA:43892"/>
        <dbReference type="Rhea" id="RHEA-COMP:14737"/>
        <dbReference type="Rhea" id="RHEA-COMP:14739"/>
        <dbReference type="ChEBI" id="CHEBI:29917"/>
        <dbReference type="ChEBI" id="CHEBI:35235"/>
        <dbReference type="ChEBI" id="CHEBI:57972"/>
        <dbReference type="ChEBI" id="CHEBI:64428"/>
        <dbReference type="EC" id="2.8.1.7"/>
    </reaction>
</comment>
<dbReference type="GO" id="GO:0031071">
    <property type="term" value="F:cysteine desulfurase activity"/>
    <property type="evidence" value="ECO:0007669"/>
    <property type="project" value="UniProtKB-EC"/>
</dbReference>
<evidence type="ECO:0000259" key="10">
    <source>
        <dbReference type="Pfam" id="PF00266"/>
    </source>
</evidence>
<keyword evidence="4" id="KW-0479">Metal-binding</keyword>
<evidence type="ECO:0000256" key="5">
    <source>
        <dbReference type="ARBA" id="ARBA00022898"/>
    </source>
</evidence>
<evidence type="ECO:0000256" key="3">
    <source>
        <dbReference type="ARBA" id="ARBA00022679"/>
    </source>
</evidence>
<protein>
    <submittedName>
        <fullName evidence="11">Cysteine desulfurase</fullName>
    </submittedName>
</protein>
<dbReference type="STRING" id="1431546.CAQU_05325"/>